<accession>A0A1H3DB20</accession>
<gene>
    <name evidence="2" type="ORF">SAMN05421504_103314</name>
</gene>
<dbReference type="OrthoDB" id="9148343at2"/>
<dbReference type="SUPFAM" id="SSF158745">
    <property type="entry name" value="LanC-like"/>
    <property type="match status" value="1"/>
</dbReference>
<dbReference type="RefSeq" id="WP_091289404.1">
    <property type="nucleotide sequence ID" value="NZ_FNON01000003.1"/>
</dbReference>
<dbReference type="AlphaFoldDB" id="A0A1H3DB20"/>
<dbReference type="EMBL" id="FNON01000003">
    <property type="protein sequence ID" value="SDX63338.1"/>
    <property type="molecule type" value="Genomic_DNA"/>
</dbReference>
<dbReference type="GO" id="GO:0005975">
    <property type="term" value="P:carbohydrate metabolic process"/>
    <property type="evidence" value="ECO:0007669"/>
    <property type="project" value="InterPro"/>
</dbReference>
<dbReference type="InterPro" id="IPR012341">
    <property type="entry name" value="6hp_glycosidase-like_sf"/>
</dbReference>
<feature type="domain" description="Lantibiotic biosynthesis protein dehydration" evidence="1">
    <location>
        <begin position="133"/>
        <end position="499"/>
    </location>
</feature>
<dbReference type="InterPro" id="IPR025410">
    <property type="entry name" value="Lant_dehyd"/>
</dbReference>
<evidence type="ECO:0000313" key="3">
    <source>
        <dbReference type="Proteomes" id="UP000199515"/>
    </source>
</evidence>
<proteinExistence type="predicted"/>
<organism evidence="2 3">
    <name type="scientific">Amycolatopsis xylanica</name>
    <dbReference type="NCBI Taxonomy" id="589385"/>
    <lineage>
        <taxon>Bacteria</taxon>
        <taxon>Bacillati</taxon>
        <taxon>Actinomycetota</taxon>
        <taxon>Actinomycetes</taxon>
        <taxon>Pseudonocardiales</taxon>
        <taxon>Pseudonocardiaceae</taxon>
        <taxon>Amycolatopsis</taxon>
    </lineage>
</organism>
<dbReference type="Pfam" id="PF13575">
    <property type="entry name" value="DUF4135"/>
    <property type="match status" value="1"/>
</dbReference>
<dbReference type="PRINTS" id="PR01950">
    <property type="entry name" value="LANCSUPER"/>
</dbReference>
<dbReference type="SMART" id="SM01260">
    <property type="entry name" value="LANC_like"/>
    <property type="match status" value="1"/>
</dbReference>
<name>A0A1H3DB20_9PSEU</name>
<dbReference type="GO" id="GO:0031179">
    <property type="term" value="P:peptide modification"/>
    <property type="evidence" value="ECO:0007669"/>
    <property type="project" value="InterPro"/>
</dbReference>
<evidence type="ECO:0000259" key="1">
    <source>
        <dbReference type="Pfam" id="PF13575"/>
    </source>
</evidence>
<evidence type="ECO:0000313" key="2">
    <source>
        <dbReference type="EMBL" id="SDX63338.1"/>
    </source>
</evidence>
<dbReference type="InterPro" id="IPR017146">
    <property type="entry name" value="Lanti_2_LanM"/>
</dbReference>
<dbReference type="Proteomes" id="UP000199515">
    <property type="component" value="Unassembled WGS sequence"/>
</dbReference>
<dbReference type="Gene3D" id="1.50.10.10">
    <property type="match status" value="2"/>
</dbReference>
<dbReference type="STRING" id="589385.SAMN05421504_103314"/>
<keyword evidence="3" id="KW-1185">Reference proteome</keyword>
<dbReference type="CDD" id="cd04792">
    <property type="entry name" value="LanM-like"/>
    <property type="match status" value="1"/>
</dbReference>
<protein>
    <submittedName>
        <fullName evidence="2">Type 2 lantibiotic biosynthesis protein LanM</fullName>
    </submittedName>
</protein>
<dbReference type="PIRSF" id="PIRSF037228">
    <property type="entry name" value="Lant_mod_RumM"/>
    <property type="match status" value="1"/>
</dbReference>
<sequence length="911" mass="97083">MSSTWWANGLAAHEPADRRPDWAAFAEGPFDVSPRPVPADWRAAFASVFGPLIDAARRPIEAADVAGVDLEAVSRCLAEQLSLRVCSLAARTLVFELNKARARGKLTGETAEDRFRDFVRQAGENLPQLFTAYPVLGRLVSQACLHASEAYLELLKRFADDREALEGTVVDELGTLIKVSGGGDPHQRGRTVKLLEFSSGQQVIYKPRPLELHTRFAEVVRWLNKRIPGLELEAVDALVRPGYGWLRFVEHQPCADLTEVDRFYRREGILLALLYAVDGADVHFENLIARASQPVLIDIETLFHPALPVTGEATDPAAGAVSRSVLRTCLLPQMFVGEHGAVDISGLGGGKGGTFPTDHVEWLDAGTDRMRITRAPGEFGASLNRPTLDDRDIEPGEHGAALLAGFRIGYDAIESGAAELRELLDQCADDVIRVLARPTNFYARLLDETTHPDLLRDAAARDRAFALVWDDSVGDATRKRLAPSEIADLWDGDVPMFTAKPGARHLWDSAERRLDDVLADAPLTVVGRKLASLNTVDRRDQEWLISAALATRPTGIVHHSTETMPETGLTASPEPGRLLAAACGVADQIVARAFSDEHRTNWLGLELVDELYWTVLPMGASLGEGYTGVALFLAQLAELTGLGTYHELAFRALSPIPGLLDKLEADPELAEAAGCGGLLGLGGVAYALARLAKLLDDPSLLKLTERAVAVMPAARADLPPQFTTGLAGGIAAMSAVHSYAGLDAAGSLASEYAAALKQAETVENTGFARGSAGIQWALGASFTTGVAGDRAHSVTGHGWCSGLAGLALADSGDFVPVLAEQAPLRDLSLCHGEFGIVDVLSVLAERGHPAAAAAVNRRAGRLVSAIEQHGARCGTPGAVSSPGLLTGLAGIGYGLLRLGFADRVPSVLTLH</sequence>
<reference evidence="2 3" key="1">
    <citation type="submission" date="2016-10" db="EMBL/GenBank/DDBJ databases">
        <authorList>
            <person name="de Groot N.N."/>
        </authorList>
    </citation>
    <scope>NUCLEOTIDE SEQUENCE [LARGE SCALE GENOMIC DNA]</scope>
    <source>
        <strain evidence="2 3">CPCC 202699</strain>
    </source>
</reference>
<dbReference type="InterPro" id="IPR007822">
    <property type="entry name" value="LANC-like"/>
</dbReference>
<dbReference type="NCBIfam" id="TIGR03897">
    <property type="entry name" value="lanti_2_LanM"/>
    <property type="match status" value="1"/>
</dbReference>
<dbReference type="Pfam" id="PF05147">
    <property type="entry name" value="LANC_like"/>
    <property type="match status" value="2"/>
</dbReference>